<dbReference type="RefSeq" id="WP_090336781.1">
    <property type="nucleotide sequence ID" value="NZ_FMZQ01000007.1"/>
</dbReference>
<keyword evidence="2" id="KW-0812">Transmembrane</keyword>
<dbReference type="EMBL" id="FMZQ01000007">
    <property type="protein sequence ID" value="SDC82086.1"/>
    <property type="molecule type" value="Genomic_DNA"/>
</dbReference>
<dbReference type="Proteomes" id="UP000199467">
    <property type="component" value="Unassembled WGS sequence"/>
</dbReference>
<proteinExistence type="predicted"/>
<evidence type="ECO:0000313" key="4">
    <source>
        <dbReference type="Proteomes" id="UP000199467"/>
    </source>
</evidence>
<keyword evidence="2" id="KW-0472">Membrane</keyword>
<feature type="transmembrane region" description="Helical" evidence="2">
    <location>
        <begin position="91"/>
        <end position="112"/>
    </location>
</feature>
<organism evidence="3 4">
    <name type="scientific">Ectopseudomonas chengduensis</name>
    <dbReference type="NCBI Taxonomy" id="489632"/>
    <lineage>
        <taxon>Bacteria</taxon>
        <taxon>Pseudomonadati</taxon>
        <taxon>Pseudomonadota</taxon>
        <taxon>Gammaproteobacteria</taxon>
        <taxon>Pseudomonadales</taxon>
        <taxon>Pseudomonadaceae</taxon>
        <taxon>Ectopseudomonas</taxon>
    </lineage>
</organism>
<feature type="compositionally biased region" description="Basic and acidic residues" evidence="1">
    <location>
        <begin position="8"/>
        <end position="23"/>
    </location>
</feature>
<reference evidence="4" key="1">
    <citation type="submission" date="2016-10" db="EMBL/GenBank/DDBJ databases">
        <authorList>
            <person name="Varghese N."/>
            <person name="Submissions S."/>
        </authorList>
    </citation>
    <scope>NUCLEOTIDE SEQUENCE [LARGE SCALE GENOMIC DNA]</scope>
    <source>
        <strain evidence="4">DSM 26382</strain>
    </source>
</reference>
<protein>
    <submittedName>
        <fullName evidence="3">Uncharacterized protein</fullName>
    </submittedName>
</protein>
<keyword evidence="2" id="KW-1133">Transmembrane helix</keyword>
<gene>
    <name evidence="3" type="ORF">SAMN05216576_10730</name>
</gene>
<evidence type="ECO:0000256" key="1">
    <source>
        <dbReference type="SAM" id="MobiDB-lite"/>
    </source>
</evidence>
<evidence type="ECO:0000256" key="2">
    <source>
        <dbReference type="SAM" id="Phobius"/>
    </source>
</evidence>
<keyword evidence="4" id="KW-1185">Reference proteome</keyword>
<name>A0A1G6PRG1_9GAMM</name>
<accession>A0A1G6PRG1</accession>
<dbReference type="AlphaFoldDB" id="A0A1G6PRG1"/>
<evidence type="ECO:0000313" key="3">
    <source>
        <dbReference type="EMBL" id="SDC82086.1"/>
    </source>
</evidence>
<feature type="region of interest" description="Disordered" evidence="1">
    <location>
        <begin position="1"/>
        <end position="26"/>
    </location>
</feature>
<sequence>MSSSHAEQQNEHSPEESGQRFDFDLNNDELRDDFDLSRIEAESEQVMSQHVSEMPMPERLDLPHDFDSQLEQQGANEGKAVDVAKGGSSNILIAVVGTVMVGLLSALGYWAWATIVAPSSPAQHKFPDETIQAPAPVQSHNPGQQIRPSQDLNKESADLVAALGGGQSQPMTNTVAPQPLAVEEISKGGNDGELQREEFLETQGDSFGSHSDSISAREESGLRVLRSDGGVVSMSASAPTSSPIAPTEEDALYDKALEHAGAMDLPPGAIKIDPNVISQTVQNSRVDSLAATVETSRKEVADLKTVMADLRGEVSKLGKAIDGSIAQQSEQRKLVENLVKTVEGISKKQELDVAALKKEINERAADRTPVAAKPVAAKSQAVVTSPNANPVAAQPVAHAPQARPVAPVEVAKPVVLPAPQQVASVVAPISEGSQAHSLQQCDGRLVSSNWRVKGINNSSAYVVRVQDGEGLLVKQGVEVPGYGAVKSFDRFNRTVCTTQGLIRR</sequence>